<keyword evidence="3 8" id="KW-0813">Transport</keyword>
<feature type="transmembrane region" description="Helical" evidence="8">
    <location>
        <begin position="26"/>
        <end position="45"/>
    </location>
</feature>
<feature type="region of interest" description="Disordered" evidence="9">
    <location>
        <begin position="525"/>
        <end position="544"/>
    </location>
</feature>
<dbReference type="PANTHER" id="PTHR11730:SF6">
    <property type="entry name" value="AMMONIUM TRANSPORTER"/>
    <property type="match status" value="1"/>
</dbReference>
<evidence type="ECO:0000256" key="6">
    <source>
        <dbReference type="ARBA" id="ARBA00023136"/>
    </source>
</evidence>
<evidence type="ECO:0000256" key="3">
    <source>
        <dbReference type="ARBA" id="ARBA00022448"/>
    </source>
</evidence>
<organism evidence="11 12">
    <name type="scientific">Desmophyllum pertusum</name>
    <dbReference type="NCBI Taxonomy" id="174260"/>
    <lineage>
        <taxon>Eukaryota</taxon>
        <taxon>Metazoa</taxon>
        <taxon>Cnidaria</taxon>
        <taxon>Anthozoa</taxon>
        <taxon>Hexacorallia</taxon>
        <taxon>Scleractinia</taxon>
        <taxon>Caryophylliina</taxon>
        <taxon>Caryophylliidae</taxon>
        <taxon>Desmophyllum</taxon>
    </lineage>
</organism>
<feature type="transmembrane region" description="Helical" evidence="8">
    <location>
        <begin position="289"/>
        <end position="311"/>
    </location>
</feature>
<dbReference type="Gene3D" id="1.10.3430.10">
    <property type="entry name" value="Ammonium transporter AmtB like domains"/>
    <property type="match status" value="1"/>
</dbReference>
<keyword evidence="12" id="KW-1185">Reference proteome</keyword>
<evidence type="ECO:0000313" key="11">
    <source>
        <dbReference type="EMBL" id="KAJ7373673.1"/>
    </source>
</evidence>
<feature type="transmembrane region" description="Helical" evidence="8">
    <location>
        <begin position="66"/>
        <end position="84"/>
    </location>
</feature>
<evidence type="ECO:0000256" key="7">
    <source>
        <dbReference type="ARBA" id="ARBA00023177"/>
    </source>
</evidence>
<sequence>MANVSAAQFKELGDTVAILSGNLDQMFLVIMGCFIFFMQTGFAFLEAGSVRAKNTTNILIKNFLDVFIGAVAYWLVGYAFAFGAESNGFIGHKYFALADLPADKYSHWFFHFVFAATAATIVSGAMAERTEFKAYLLYSVILTGFVYPTVTHWAWDENGWLYAGLEYTIDNKTMTVTYQDFAGSGVVHVVGGAVALVGAAVVGPRIGKFVNGVPVLISGHTVPKAALGGFILFFGFLAFNGGSQAAISNAGDADTVALAIVNTVLGGAAGALTAMIIKRLGFAEKYWSLLFTINGGLTGMVALCAGCNAVHPYAAFAIGIIAGMAYVAWSTVILRVRIDDPLDAVAVHLGGGIWGVLSVPIFNKESGIFYARDEHSFRLFGWNLLGVIVIMAWSFTLAFILFITLRVAKQLRVSEEIELKGLDIPKHGEPAYPLASYGHGWGSGSPSAQRKRSFPFNRNPSTQLNHDPVQNGHSLHNLAPVQNGHPLHNLAPVQNGQPQVNHVAIQGDQSLLNLATVQNGQPQLNNSPVQNGHINPSLDVDTAF</sequence>
<dbReference type="OrthoDB" id="534912at2759"/>
<keyword evidence="5 8" id="KW-1133">Transmembrane helix</keyword>
<dbReference type="PANTHER" id="PTHR11730">
    <property type="entry name" value="AMMONIUM TRANSPORTER"/>
    <property type="match status" value="1"/>
</dbReference>
<dbReference type="AlphaFoldDB" id="A0A9W9Z4M3"/>
<dbReference type="InterPro" id="IPR001905">
    <property type="entry name" value="Ammonium_transpt"/>
</dbReference>
<dbReference type="GO" id="GO:0008519">
    <property type="term" value="F:ammonium channel activity"/>
    <property type="evidence" value="ECO:0007669"/>
    <property type="project" value="InterPro"/>
</dbReference>
<feature type="compositionally biased region" description="Polar residues" evidence="9">
    <location>
        <begin position="525"/>
        <end position="534"/>
    </location>
</feature>
<evidence type="ECO:0000256" key="8">
    <source>
        <dbReference type="RuleBase" id="RU362002"/>
    </source>
</evidence>
<feature type="transmembrane region" description="Helical" evidence="8">
    <location>
        <begin position="108"/>
        <end position="127"/>
    </location>
</feature>
<evidence type="ECO:0000256" key="2">
    <source>
        <dbReference type="ARBA" id="ARBA00005887"/>
    </source>
</evidence>
<dbReference type="NCBIfam" id="TIGR00836">
    <property type="entry name" value="amt"/>
    <property type="match status" value="1"/>
</dbReference>
<dbReference type="Proteomes" id="UP001163046">
    <property type="component" value="Unassembled WGS sequence"/>
</dbReference>
<dbReference type="EMBL" id="MU826830">
    <property type="protein sequence ID" value="KAJ7373673.1"/>
    <property type="molecule type" value="Genomic_DNA"/>
</dbReference>
<reference evidence="11" key="1">
    <citation type="submission" date="2023-01" db="EMBL/GenBank/DDBJ databases">
        <title>Genome assembly of the deep-sea coral Lophelia pertusa.</title>
        <authorList>
            <person name="Herrera S."/>
            <person name="Cordes E."/>
        </authorList>
    </citation>
    <scope>NUCLEOTIDE SEQUENCE</scope>
    <source>
        <strain evidence="11">USNM1676648</strain>
        <tissue evidence="11">Polyp</tissue>
    </source>
</reference>
<dbReference type="PROSITE" id="PS01219">
    <property type="entry name" value="AMMONIUM_TRANSP"/>
    <property type="match status" value="1"/>
</dbReference>
<keyword evidence="7 8" id="KW-0924">Ammonia transport</keyword>
<feature type="transmembrane region" description="Helical" evidence="8">
    <location>
        <begin position="134"/>
        <end position="155"/>
    </location>
</feature>
<dbReference type="InterPro" id="IPR018047">
    <property type="entry name" value="Ammonium_transpt_CS"/>
</dbReference>
<keyword evidence="6 8" id="KW-0472">Membrane</keyword>
<dbReference type="InterPro" id="IPR029020">
    <property type="entry name" value="Ammonium/urea_transptr"/>
</dbReference>
<dbReference type="SUPFAM" id="SSF111352">
    <property type="entry name" value="Ammonium transporter"/>
    <property type="match status" value="1"/>
</dbReference>
<gene>
    <name evidence="11" type="primary">amt-1_4</name>
    <name evidence="11" type="ORF">OS493_011282</name>
</gene>
<evidence type="ECO:0000259" key="10">
    <source>
        <dbReference type="Pfam" id="PF00909"/>
    </source>
</evidence>
<feature type="transmembrane region" description="Helical" evidence="8">
    <location>
        <begin position="317"/>
        <end position="338"/>
    </location>
</feature>
<evidence type="ECO:0000313" key="12">
    <source>
        <dbReference type="Proteomes" id="UP001163046"/>
    </source>
</evidence>
<feature type="transmembrane region" description="Helical" evidence="8">
    <location>
        <begin position="382"/>
        <end position="405"/>
    </location>
</feature>
<evidence type="ECO:0000256" key="5">
    <source>
        <dbReference type="ARBA" id="ARBA00022989"/>
    </source>
</evidence>
<proteinExistence type="inferred from homology"/>
<dbReference type="GO" id="GO:0005886">
    <property type="term" value="C:plasma membrane"/>
    <property type="evidence" value="ECO:0007669"/>
    <property type="project" value="UniProtKB-SubCell"/>
</dbReference>
<feature type="domain" description="Ammonium transporter AmtB-like" evidence="10">
    <location>
        <begin position="27"/>
        <end position="432"/>
    </location>
</feature>
<evidence type="ECO:0000256" key="9">
    <source>
        <dbReference type="SAM" id="MobiDB-lite"/>
    </source>
</evidence>
<dbReference type="GO" id="GO:0097272">
    <property type="term" value="P:ammonium homeostasis"/>
    <property type="evidence" value="ECO:0007669"/>
    <property type="project" value="TreeGrafter"/>
</dbReference>
<evidence type="ECO:0000256" key="1">
    <source>
        <dbReference type="ARBA" id="ARBA00004141"/>
    </source>
</evidence>
<protein>
    <recommendedName>
        <fullName evidence="8">Ammonium transporter</fullName>
    </recommendedName>
</protein>
<feature type="transmembrane region" description="Helical" evidence="8">
    <location>
        <begin position="215"/>
        <end position="236"/>
    </location>
</feature>
<feature type="transmembrane region" description="Helical" evidence="8">
    <location>
        <begin position="345"/>
        <end position="362"/>
    </location>
</feature>
<evidence type="ECO:0000256" key="4">
    <source>
        <dbReference type="ARBA" id="ARBA00022692"/>
    </source>
</evidence>
<dbReference type="Pfam" id="PF00909">
    <property type="entry name" value="Ammonium_transp"/>
    <property type="match status" value="1"/>
</dbReference>
<keyword evidence="4 8" id="KW-0812">Transmembrane</keyword>
<feature type="transmembrane region" description="Helical" evidence="8">
    <location>
        <begin position="256"/>
        <end position="277"/>
    </location>
</feature>
<comment type="similarity">
    <text evidence="2 8">Belongs to the ammonia transporter channel (TC 1.A.11.2) family.</text>
</comment>
<comment type="subcellular location">
    <subcellularLocation>
        <location evidence="8">Cell membrane</location>
        <topology evidence="8">Multi-pass membrane protein</topology>
    </subcellularLocation>
    <subcellularLocation>
        <location evidence="1">Membrane</location>
        <topology evidence="1">Multi-pass membrane protein</topology>
    </subcellularLocation>
</comment>
<comment type="caution">
    <text evidence="11">The sequence shown here is derived from an EMBL/GenBank/DDBJ whole genome shotgun (WGS) entry which is preliminary data.</text>
</comment>
<accession>A0A9W9Z4M3</accession>
<dbReference type="FunFam" id="1.10.3430.10:FF:000010">
    <property type="entry name" value="Ammonium transporter"/>
    <property type="match status" value="1"/>
</dbReference>
<dbReference type="InterPro" id="IPR024041">
    <property type="entry name" value="NH4_transpt_AmtB-like_dom"/>
</dbReference>
<feature type="transmembrane region" description="Helical" evidence="8">
    <location>
        <begin position="181"/>
        <end position="203"/>
    </location>
</feature>
<name>A0A9W9Z4M3_9CNID</name>